<evidence type="ECO:0000256" key="12">
    <source>
        <dbReference type="ARBA" id="ARBA00023316"/>
    </source>
</evidence>
<dbReference type="SUPFAM" id="SSF53244">
    <property type="entry name" value="MurD-like peptide ligases, peptide-binding domain"/>
    <property type="match status" value="1"/>
</dbReference>
<accession>A0A6M4IKX9</accession>
<evidence type="ECO:0000256" key="8">
    <source>
        <dbReference type="ARBA" id="ARBA00022840"/>
    </source>
</evidence>
<dbReference type="Pfam" id="PF08245">
    <property type="entry name" value="Mur_ligase_M"/>
    <property type="match status" value="1"/>
</dbReference>
<dbReference type="KEGG" id="ggr:HKW67_07170"/>
<dbReference type="GO" id="GO:0051301">
    <property type="term" value="P:cell division"/>
    <property type="evidence" value="ECO:0007669"/>
    <property type="project" value="UniProtKB-KW"/>
</dbReference>
<dbReference type="SUPFAM" id="SSF51984">
    <property type="entry name" value="MurCD N-terminal domain"/>
    <property type="match status" value="1"/>
</dbReference>
<evidence type="ECO:0000256" key="13">
    <source>
        <dbReference type="ARBA" id="ARBA00047833"/>
    </source>
</evidence>
<feature type="domain" description="Mur ligase N-terminal catalytic" evidence="15">
    <location>
        <begin position="34"/>
        <end position="127"/>
    </location>
</feature>
<comment type="pathway">
    <text evidence="2 14">Cell wall biogenesis; peptidoglycan biosynthesis.</text>
</comment>
<keyword evidence="6 14" id="KW-0132">Cell division</keyword>
<keyword evidence="10 14" id="KW-0573">Peptidoglycan synthesis</keyword>
<evidence type="ECO:0000256" key="10">
    <source>
        <dbReference type="ARBA" id="ARBA00022984"/>
    </source>
</evidence>
<comment type="catalytic activity">
    <reaction evidence="13 14">
        <text>UDP-N-acetyl-alpha-D-muramate + L-alanine + ATP = UDP-N-acetyl-alpha-D-muramoyl-L-alanine + ADP + phosphate + H(+)</text>
        <dbReference type="Rhea" id="RHEA:23372"/>
        <dbReference type="ChEBI" id="CHEBI:15378"/>
        <dbReference type="ChEBI" id="CHEBI:30616"/>
        <dbReference type="ChEBI" id="CHEBI:43474"/>
        <dbReference type="ChEBI" id="CHEBI:57972"/>
        <dbReference type="ChEBI" id="CHEBI:70757"/>
        <dbReference type="ChEBI" id="CHEBI:83898"/>
        <dbReference type="ChEBI" id="CHEBI:456216"/>
        <dbReference type="EC" id="6.3.2.8"/>
    </reaction>
</comment>
<feature type="domain" description="Mur ligase central" evidence="17">
    <location>
        <begin position="134"/>
        <end position="318"/>
    </location>
</feature>
<evidence type="ECO:0000256" key="1">
    <source>
        <dbReference type="ARBA" id="ARBA00004496"/>
    </source>
</evidence>
<dbReference type="RefSeq" id="WP_171224729.1">
    <property type="nucleotide sequence ID" value="NZ_CP053085.1"/>
</dbReference>
<comment type="similarity">
    <text evidence="14">Belongs to the MurCDEF family.</text>
</comment>
<feature type="binding site" evidence="14">
    <location>
        <begin position="136"/>
        <end position="142"/>
    </location>
    <ligand>
        <name>ATP</name>
        <dbReference type="ChEBI" id="CHEBI:30616"/>
    </ligand>
</feature>
<dbReference type="InterPro" id="IPR036565">
    <property type="entry name" value="Mur-like_cat_sf"/>
</dbReference>
<dbReference type="SUPFAM" id="SSF53623">
    <property type="entry name" value="MurD-like peptide ligases, catalytic domain"/>
    <property type="match status" value="1"/>
</dbReference>
<dbReference type="Pfam" id="PF01225">
    <property type="entry name" value="Mur_ligase"/>
    <property type="match status" value="1"/>
</dbReference>
<evidence type="ECO:0000259" key="15">
    <source>
        <dbReference type="Pfam" id="PF01225"/>
    </source>
</evidence>
<keyword evidence="4 14" id="KW-0963">Cytoplasm</keyword>
<dbReference type="Gene3D" id="3.90.190.20">
    <property type="entry name" value="Mur ligase, C-terminal domain"/>
    <property type="match status" value="1"/>
</dbReference>
<evidence type="ECO:0000256" key="6">
    <source>
        <dbReference type="ARBA" id="ARBA00022618"/>
    </source>
</evidence>
<evidence type="ECO:0000259" key="17">
    <source>
        <dbReference type="Pfam" id="PF08245"/>
    </source>
</evidence>
<dbReference type="InterPro" id="IPR050061">
    <property type="entry name" value="MurCDEF_pg_biosynth"/>
</dbReference>
<name>A0A6M4IKX9_9BACT</name>
<evidence type="ECO:0000259" key="16">
    <source>
        <dbReference type="Pfam" id="PF02875"/>
    </source>
</evidence>
<comment type="function">
    <text evidence="14">Cell wall formation.</text>
</comment>
<keyword evidence="11 14" id="KW-0131">Cell cycle</keyword>
<evidence type="ECO:0000256" key="4">
    <source>
        <dbReference type="ARBA" id="ARBA00022490"/>
    </source>
</evidence>
<dbReference type="GO" id="GO:0005524">
    <property type="term" value="F:ATP binding"/>
    <property type="evidence" value="ECO:0007669"/>
    <property type="project" value="UniProtKB-UniRule"/>
</dbReference>
<dbReference type="EMBL" id="CP053085">
    <property type="protein sequence ID" value="QJR35300.1"/>
    <property type="molecule type" value="Genomic_DNA"/>
</dbReference>
<feature type="domain" description="Mur ligase C-terminal" evidence="16">
    <location>
        <begin position="341"/>
        <end position="469"/>
    </location>
</feature>
<dbReference type="GO" id="GO:0071555">
    <property type="term" value="P:cell wall organization"/>
    <property type="evidence" value="ECO:0007669"/>
    <property type="project" value="UniProtKB-KW"/>
</dbReference>
<evidence type="ECO:0000256" key="3">
    <source>
        <dbReference type="ARBA" id="ARBA00012211"/>
    </source>
</evidence>
<keyword evidence="9 14" id="KW-0133">Cell shape</keyword>
<reference evidence="18 19" key="1">
    <citation type="submission" date="2020-05" db="EMBL/GenBank/DDBJ databases">
        <title>Complete genome sequence of Gemmatimonas greenlandica TET16.</title>
        <authorList>
            <person name="Zeng Y."/>
        </authorList>
    </citation>
    <scope>NUCLEOTIDE SEQUENCE [LARGE SCALE GENOMIC DNA]</scope>
    <source>
        <strain evidence="18 19">TET16</strain>
    </source>
</reference>
<protein>
    <recommendedName>
        <fullName evidence="3 14">UDP-N-acetylmuramate--L-alanine ligase</fullName>
        <ecNumber evidence="3 14">6.3.2.8</ecNumber>
    </recommendedName>
    <alternativeName>
        <fullName evidence="14">UDP-N-acetylmuramoyl-L-alanine synthetase</fullName>
    </alternativeName>
</protein>
<dbReference type="GO" id="GO:0005737">
    <property type="term" value="C:cytoplasm"/>
    <property type="evidence" value="ECO:0007669"/>
    <property type="project" value="UniProtKB-SubCell"/>
</dbReference>
<keyword evidence="7 14" id="KW-0547">Nucleotide-binding</keyword>
<dbReference type="InterPro" id="IPR005758">
    <property type="entry name" value="UDP-N-AcMur_Ala_ligase_MurC"/>
</dbReference>
<dbReference type="InterPro" id="IPR013221">
    <property type="entry name" value="Mur_ligase_cen"/>
</dbReference>
<evidence type="ECO:0000256" key="11">
    <source>
        <dbReference type="ARBA" id="ARBA00023306"/>
    </source>
</evidence>
<dbReference type="InterPro" id="IPR004101">
    <property type="entry name" value="Mur_ligase_C"/>
</dbReference>
<evidence type="ECO:0000256" key="14">
    <source>
        <dbReference type="HAMAP-Rule" id="MF_00046"/>
    </source>
</evidence>
<proteinExistence type="inferred from homology"/>
<evidence type="ECO:0000313" key="18">
    <source>
        <dbReference type="EMBL" id="QJR35300.1"/>
    </source>
</evidence>
<dbReference type="PANTHER" id="PTHR43445">
    <property type="entry name" value="UDP-N-ACETYLMURAMATE--L-ALANINE LIGASE-RELATED"/>
    <property type="match status" value="1"/>
</dbReference>
<dbReference type="GO" id="GO:0008360">
    <property type="term" value="P:regulation of cell shape"/>
    <property type="evidence" value="ECO:0007669"/>
    <property type="project" value="UniProtKB-KW"/>
</dbReference>
<sequence length="484" mass="50394">MSAPPTRPDNAESGTRAPSLTAAILLDRSDPRPVHFIGIAGAGMSALAELLARRGVRIQGTDANPAGAPDLARYGIAVAAHDAALVAGSRAVVYSSAIAASHPEMVAARNAGIPLVRRAEALADAVSGGTLVGIAGTHGKTTTTVMTTEALAAAGREPTGVVGGRVELWAGNLRLGGDTYVVEADEYDRSFLALDPAVAVVLNVEADHLDIYRDLDDIMRTFEQYLTPARVVVRCADDDGAMALRIASRHEVIAYSATAPGAAPSSHAADARLVAGDLVLDAMGARFQARFDGEDLGLVQLSVPGIHNVRNALAALGAGLALGCTVASMAPGLAAFRGVERRFQRLGSVQGIDVVDDYAHHPTEVRATIAAARHAFPGRRLVLAFQPHLYSRTRDLQIDFADALSAADVLLLCDIYGAREAPDPTVTSALIGDRVMAGVLEWQGPRSDAAAALRAVVRDGDVVVTMGAGDITKTGPELLEALRR</sequence>
<dbReference type="Pfam" id="PF02875">
    <property type="entry name" value="Mur_ligase_C"/>
    <property type="match status" value="1"/>
</dbReference>
<dbReference type="HAMAP" id="MF_00046">
    <property type="entry name" value="MurC"/>
    <property type="match status" value="1"/>
</dbReference>
<dbReference type="Proteomes" id="UP000500938">
    <property type="component" value="Chromosome"/>
</dbReference>
<evidence type="ECO:0000256" key="5">
    <source>
        <dbReference type="ARBA" id="ARBA00022598"/>
    </source>
</evidence>
<keyword evidence="8 14" id="KW-0067">ATP-binding</keyword>
<evidence type="ECO:0000313" key="19">
    <source>
        <dbReference type="Proteomes" id="UP000500938"/>
    </source>
</evidence>
<dbReference type="GO" id="GO:0008763">
    <property type="term" value="F:UDP-N-acetylmuramate-L-alanine ligase activity"/>
    <property type="evidence" value="ECO:0007669"/>
    <property type="project" value="UniProtKB-UniRule"/>
</dbReference>
<dbReference type="PANTHER" id="PTHR43445:SF3">
    <property type="entry name" value="UDP-N-ACETYLMURAMATE--L-ALANINE LIGASE"/>
    <property type="match status" value="1"/>
</dbReference>
<keyword evidence="12 14" id="KW-0961">Cell wall biogenesis/degradation</keyword>
<keyword evidence="19" id="KW-1185">Reference proteome</keyword>
<dbReference type="InterPro" id="IPR000713">
    <property type="entry name" value="Mur_ligase_N"/>
</dbReference>
<organism evidence="18 19">
    <name type="scientific">Gemmatimonas groenlandica</name>
    <dbReference type="NCBI Taxonomy" id="2732249"/>
    <lineage>
        <taxon>Bacteria</taxon>
        <taxon>Pseudomonadati</taxon>
        <taxon>Gemmatimonadota</taxon>
        <taxon>Gemmatimonadia</taxon>
        <taxon>Gemmatimonadales</taxon>
        <taxon>Gemmatimonadaceae</taxon>
        <taxon>Gemmatimonas</taxon>
    </lineage>
</organism>
<comment type="subcellular location">
    <subcellularLocation>
        <location evidence="1 14">Cytoplasm</location>
    </subcellularLocation>
</comment>
<dbReference type="Gene3D" id="3.40.1190.10">
    <property type="entry name" value="Mur-like, catalytic domain"/>
    <property type="match status" value="1"/>
</dbReference>
<evidence type="ECO:0000256" key="9">
    <source>
        <dbReference type="ARBA" id="ARBA00022960"/>
    </source>
</evidence>
<dbReference type="UniPathway" id="UPA00219"/>
<evidence type="ECO:0000256" key="2">
    <source>
        <dbReference type="ARBA" id="ARBA00004752"/>
    </source>
</evidence>
<dbReference type="GO" id="GO:0009252">
    <property type="term" value="P:peptidoglycan biosynthetic process"/>
    <property type="evidence" value="ECO:0007669"/>
    <property type="project" value="UniProtKB-UniRule"/>
</dbReference>
<dbReference type="AlphaFoldDB" id="A0A6M4IKX9"/>
<evidence type="ECO:0000256" key="7">
    <source>
        <dbReference type="ARBA" id="ARBA00022741"/>
    </source>
</evidence>
<keyword evidence="5 14" id="KW-0436">Ligase</keyword>
<dbReference type="EC" id="6.3.2.8" evidence="3 14"/>
<dbReference type="NCBIfam" id="TIGR01082">
    <property type="entry name" value="murC"/>
    <property type="match status" value="1"/>
</dbReference>
<dbReference type="Gene3D" id="3.40.50.720">
    <property type="entry name" value="NAD(P)-binding Rossmann-like Domain"/>
    <property type="match status" value="1"/>
</dbReference>
<gene>
    <name evidence="14 18" type="primary">murC</name>
    <name evidence="18" type="ORF">HKW67_07170</name>
</gene>
<dbReference type="InterPro" id="IPR036615">
    <property type="entry name" value="Mur_ligase_C_dom_sf"/>
</dbReference>